<dbReference type="HOGENOM" id="CLU_3220170_0_0_10"/>
<keyword evidence="2" id="KW-1185">Reference proteome</keyword>
<evidence type="ECO:0000313" key="2">
    <source>
        <dbReference type="Proteomes" id="UP000004394"/>
    </source>
</evidence>
<accession>E0NVA5</accession>
<sequence length="44" mass="5344">MGKVADLSSYKRHLYIARMPTYHPSLYDPLNPHRFSILFRYERC</sequence>
<proteinExistence type="predicted"/>
<dbReference type="AlphaFoldDB" id="E0NVA5"/>
<gene>
    <name evidence="1" type="ORF">HMPREF0658_2110</name>
</gene>
<dbReference type="BioCyc" id="PMAR862515-HMP:GMOO-2140-MONOMER"/>
<organism evidence="1 2">
    <name type="scientific">Hoylesella marshii DSM 16973 = JCM 13450</name>
    <dbReference type="NCBI Taxonomy" id="862515"/>
    <lineage>
        <taxon>Bacteria</taxon>
        <taxon>Pseudomonadati</taxon>
        <taxon>Bacteroidota</taxon>
        <taxon>Bacteroidia</taxon>
        <taxon>Bacteroidales</taxon>
        <taxon>Prevotellaceae</taxon>
        <taxon>Hoylesella</taxon>
    </lineage>
</organism>
<evidence type="ECO:0000313" key="1">
    <source>
        <dbReference type="EMBL" id="EFM00839.1"/>
    </source>
</evidence>
<comment type="caution">
    <text evidence="1">The sequence shown here is derived from an EMBL/GenBank/DDBJ whole genome shotgun (WGS) entry which is preliminary data.</text>
</comment>
<dbReference type="Proteomes" id="UP000004394">
    <property type="component" value="Unassembled WGS sequence"/>
</dbReference>
<name>E0NVA5_9BACT</name>
<protein>
    <submittedName>
        <fullName evidence="1">Uncharacterized protein</fullName>
    </submittedName>
</protein>
<dbReference type="EMBL" id="AEEI01000061">
    <property type="protein sequence ID" value="EFM00839.1"/>
    <property type="molecule type" value="Genomic_DNA"/>
</dbReference>
<reference evidence="1" key="1">
    <citation type="submission" date="2010-07" db="EMBL/GenBank/DDBJ databases">
        <authorList>
            <person name="Muzny D."/>
            <person name="Qin X."/>
            <person name="Deng J."/>
            <person name="Jiang H."/>
            <person name="Liu Y."/>
            <person name="Qu J."/>
            <person name="Song X.-Z."/>
            <person name="Zhang L."/>
            <person name="Thornton R."/>
            <person name="Coyle M."/>
            <person name="Francisco L."/>
            <person name="Jackson L."/>
            <person name="Javaid M."/>
            <person name="Korchina V."/>
            <person name="Kovar C."/>
            <person name="Mata R."/>
            <person name="Mathew T."/>
            <person name="Ngo R."/>
            <person name="Nguyen L."/>
            <person name="Nguyen N."/>
            <person name="Okwuonu G."/>
            <person name="Ongeri F."/>
            <person name="Pham C."/>
            <person name="Simmons D."/>
            <person name="Wilczek-Boney K."/>
            <person name="Hale W."/>
            <person name="Jakkamsetti A."/>
            <person name="Pham P."/>
            <person name="Ruth R."/>
            <person name="San Lucas F."/>
            <person name="Warren J."/>
            <person name="Zhang J."/>
            <person name="Zhao Z."/>
            <person name="Zhou C."/>
            <person name="Zhu D."/>
            <person name="Lee S."/>
            <person name="Bess C."/>
            <person name="Blankenburg K."/>
            <person name="Forbes L."/>
            <person name="Fu Q."/>
            <person name="Gubbala S."/>
            <person name="Hirani K."/>
            <person name="Jayaseelan J.C."/>
            <person name="Lara F."/>
            <person name="Munidasa M."/>
            <person name="Palculict T."/>
            <person name="Patil S."/>
            <person name="Pu L.-L."/>
            <person name="Saada N."/>
            <person name="Tang L."/>
            <person name="Weissenberger G."/>
            <person name="Zhu Y."/>
            <person name="Hemphill L."/>
            <person name="Shang Y."/>
            <person name="Youmans B."/>
            <person name="Ayvaz T."/>
            <person name="Ross M."/>
            <person name="Santibanez J."/>
            <person name="Aqrawi P."/>
            <person name="Gross S."/>
            <person name="Joshi V."/>
            <person name="Fowler G."/>
            <person name="Nazareth L."/>
            <person name="Reid J."/>
            <person name="Worley K."/>
            <person name="Petrosino J."/>
            <person name="Highlander S."/>
            <person name="Gibbs R."/>
        </authorList>
    </citation>
    <scope>NUCLEOTIDE SEQUENCE [LARGE SCALE GENOMIC DNA]</scope>
    <source>
        <strain evidence="1">DSM 16973</strain>
    </source>
</reference>